<dbReference type="PROSITE" id="PS00107">
    <property type="entry name" value="PROTEIN_KINASE_ATP"/>
    <property type="match status" value="1"/>
</dbReference>
<dbReference type="eggNOG" id="KOG0663">
    <property type="taxonomic scope" value="Eukaryota"/>
</dbReference>
<name>I1QUK8_ORYGL</name>
<proteinExistence type="predicted"/>
<evidence type="ECO:0000313" key="8">
    <source>
        <dbReference type="Proteomes" id="UP000007306"/>
    </source>
</evidence>
<dbReference type="Gene3D" id="1.10.510.10">
    <property type="entry name" value="Transferase(Phosphotransferase) domain 1"/>
    <property type="match status" value="1"/>
</dbReference>
<dbReference type="PANTHER" id="PTHR24348:SF22">
    <property type="entry name" value="NON-SPECIFIC SERINE_THREONINE PROTEIN KINASE"/>
    <property type="match status" value="1"/>
</dbReference>
<reference evidence="7 8" key="2">
    <citation type="submission" date="2018-04" db="EMBL/GenBank/DDBJ databases">
        <title>OglaRS2 (Oryza glaberrima Reference Sequence Version 2).</title>
        <authorList>
            <person name="Zhang J."/>
            <person name="Kudrna D."/>
            <person name="Lee S."/>
            <person name="Talag J."/>
            <person name="Rajasekar S."/>
            <person name="Wing R.A."/>
        </authorList>
    </citation>
    <scope>NUCLEOTIDE SEQUENCE [LARGE SCALE GENOMIC DNA]</scope>
    <source>
        <strain evidence="7 8">cv. IRGC 96717</strain>
    </source>
</reference>
<evidence type="ECO:0000259" key="6">
    <source>
        <dbReference type="PROSITE" id="PS50011"/>
    </source>
</evidence>
<dbReference type="GO" id="GO:0004674">
    <property type="term" value="F:protein serine/threonine kinase activity"/>
    <property type="evidence" value="ECO:0007669"/>
    <property type="project" value="InterPro"/>
</dbReference>
<feature type="domain" description="Protein kinase" evidence="6">
    <location>
        <begin position="1"/>
        <end position="219"/>
    </location>
</feature>
<dbReference type="STRING" id="4538.I1QUK8"/>
<evidence type="ECO:0000256" key="3">
    <source>
        <dbReference type="ARBA" id="ARBA00022777"/>
    </source>
</evidence>
<dbReference type="GO" id="GO:0000407">
    <property type="term" value="C:phagophore assembly site"/>
    <property type="evidence" value="ECO:0007669"/>
    <property type="project" value="TreeGrafter"/>
</dbReference>
<keyword evidence="8" id="KW-1185">Reference proteome</keyword>
<protein>
    <recommendedName>
        <fullName evidence="6">Protein kinase domain-containing protein</fullName>
    </recommendedName>
</protein>
<sequence length="237" mass="25883">MACKRPAPDGGDAFLTGASPCCKKPRPLFTSIFNYEYLHKLGAGSYGVVYKAHDRCTGETVAVKWGDAPRRHGAPRHQARQHPRRPGLYTQDMRLRDGHHGAAAVRAVHVGTLHYNSPEQLTEDGLNGQYDGKAVDMWVAGCVMAELLTGGKAFTSETAKEHLLELVELRDYDIGSRNSLAFGGLRWLSPAGREVLAGLLAFDGHKRMTTEAALEHRWFTEEADSPAVLSCLAAITS</sequence>
<dbReference type="InterPro" id="IPR011009">
    <property type="entry name" value="Kinase-like_dom_sf"/>
</dbReference>
<reference evidence="7" key="1">
    <citation type="submission" date="2015-06" db="UniProtKB">
        <authorList>
            <consortium name="EnsemblPlants"/>
        </authorList>
    </citation>
    <scope>IDENTIFICATION</scope>
</reference>
<dbReference type="GO" id="GO:0005829">
    <property type="term" value="C:cytosol"/>
    <property type="evidence" value="ECO:0007669"/>
    <property type="project" value="TreeGrafter"/>
</dbReference>
<dbReference type="Gene3D" id="3.30.200.20">
    <property type="entry name" value="Phosphorylase Kinase, domain 1"/>
    <property type="match status" value="1"/>
</dbReference>
<evidence type="ECO:0000313" key="7">
    <source>
        <dbReference type="EnsemblPlants" id="ORGLA10G0089100.1"/>
    </source>
</evidence>
<evidence type="ECO:0000256" key="4">
    <source>
        <dbReference type="ARBA" id="ARBA00022840"/>
    </source>
</evidence>
<dbReference type="Proteomes" id="UP000007306">
    <property type="component" value="Chromosome 10"/>
</dbReference>
<keyword evidence="3" id="KW-0418">Kinase</keyword>
<dbReference type="GO" id="GO:0000045">
    <property type="term" value="P:autophagosome assembly"/>
    <property type="evidence" value="ECO:0007669"/>
    <property type="project" value="TreeGrafter"/>
</dbReference>
<dbReference type="GO" id="GO:0016020">
    <property type="term" value="C:membrane"/>
    <property type="evidence" value="ECO:0007669"/>
    <property type="project" value="TreeGrafter"/>
</dbReference>
<dbReference type="SMART" id="SM00220">
    <property type="entry name" value="S_TKc"/>
    <property type="match status" value="1"/>
</dbReference>
<keyword evidence="1" id="KW-0808">Transferase</keyword>
<evidence type="ECO:0000256" key="1">
    <source>
        <dbReference type="ARBA" id="ARBA00022679"/>
    </source>
</evidence>
<feature type="binding site" evidence="5">
    <location>
        <position position="64"/>
    </location>
    <ligand>
        <name>ATP</name>
        <dbReference type="ChEBI" id="CHEBI:30616"/>
    </ligand>
</feature>
<dbReference type="InterPro" id="IPR045269">
    <property type="entry name" value="Atg1-like"/>
</dbReference>
<dbReference type="GO" id="GO:0010506">
    <property type="term" value="P:regulation of autophagy"/>
    <property type="evidence" value="ECO:0007669"/>
    <property type="project" value="InterPro"/>
</dbReference>
<dbReference type="EnsemblPlants" id="ORGLA10G0089100.1">
    <property type="protein sequence ID" value="ORGLA10G0089100.1"/>
    <property type="gene ID" value="ORGLA10G0089100"/>
</dbReference>
<dbReference type="PROSITE" id="PS50011">
    <property type="entry name" value="PROTEIN_KINASE_DOM"/>
    <property type="match status" value="1"/>
</dbReference>
<evidence type="ECO:0000256" key="5">
    <source>
        <dbReference type="PROSITE-ProRule" id="PRU10141"/>
    </source>
</evidence>
<dbReference type="GO" id="GO:0005776">
    <property type="term" value="C:autophagosome"/>
    <property type="evidence" value="ECO:0007669"/>
    <property type="project" value="TreeGrafter"/>
</dbReference>
<dbReference type="InterPro" id="IPR000719">
    <property type="entry name" value="Prot_kinase_dom"/>
</dbReference>
<dbReference type="AlphaFoldDB" id="I1QUK8"/>
<dbReference type="PANTHER" id="PTHR24348">
    <property type="entry name" value="SERINE/THREONINE-PROTEIN KINASE UNC-51-RELATED"/>
    <property type="match status" value="1"/>
</dbReference>
<keyword evidence="2 5" id="KW-0547">Nucleotide-binding</keyword>
<dbReference type="SUPFAM" id="SSF56112">
    <property type="entry name" value="Protein kinase-like (PK-like)"/>
    <property type="match status" value="1"/>
</dbReference>
<accession>I1QUK8</accession>
<evidence type="ECO:0000256" key="2">
    <source>
        <dbReference type="ARBA" id="ARBA00022741"/>
    </source>
</evidence>
<dbReference type="Gramene" id="ORGLA10G0089100.1">
    <property type="protein sequence ID" value="ORGLA10G0089100.1"/>
    <property type="gene ID" value="ORGLA10G0089100"/>
</dbReference>
<dbReference type="GO" id="GO:0005524">
    <property type="term" value="F:ATP binding"/>
    <property type="evidence" value="ECO:0007669"/>
    <property type="project" value="UniProtKB-UniRule"/>
</dbReference>
<keyword evidence="4 5" id="KW-0067">ATP-binding</keyword>
<dbReference type="InterPro" id="IPR017441">
    <property type="entry name" value="Protein_kinase_ATP_BS"/>
</dbReference>
<dbReference type="Pfam" id="PF00069">
    <property type="entry name" value="Pkinase"/>
    <property type="match status" value="1"/>
</dbReference>
<dbReference type="HOGENOM" id="CLU_000288_63_11_1"/>
<organism evidence="7 8">
    <name type="scientific">Oryza glaberrima</name>
    <name type="common">African rice</name>
    <dbReference type="NCBI Taxonomy" id="4538"/>
    <lineage>
        <taxon>Eukaryota</taxon>
        <taxon>Viridiplantae</taxon>
        <taxon>Streptophyta</taxon>
        <taxon>Embryophyta</taxon>
        <taxon>Tracheophyta</taxon>
        <taxon>Spermatophyta</taxon>
        <taxon>Magnoliopsida</taxon>
        <taxon>Liliopsida</taxon>
        <taxon>Poales</taxon>
        <taxon>Poaceae</taxon>
        <taxon>BOP clade</taxon>
        <taxon>Oryzoideae</taxon>
        <taxon>Oryzeae</taxon>
        <taxon>Oryzinae</taxon>
        <taxon>Oryza</taxon>
    </lineage>
</organism>